<proteinExistence type="predicted"/>
<name>A0ABM7WVV9_9BACT</name>
<dbReference type="PROSITE" id="PS00107">
    <property type="entry name" value="PROTEIN_KINASE_ATP"/>
    <property type="match status" value="1"/>
</dbReference>
<dbReference type="Proteomes" id="UP001162891">
    <property type="component" value="Chromosome"/>
</dbReference>
<keyword evidence="9" id="KW-1185">Reference proteome</keyword>
<accession>A0ABM7WVV9</accession>
<protein>
    <recommendedName>
        <fullName evidence="7">Protein kinase domain-containing protein</fullName>
    </recommendedName>
</protein>
<dbReference type="EMBL" id="AP025591">
    <property type="protein sequence ID" value="BDG03643.1"/>
    <property type="molecule type" value="Genomic_DNA"/>
</dbReference>
<dbReference type="PROSITE" id="PS00108">
    <property type="entry name" value="PROTEIN_KINASE_ST"/>
    <property type="match status" value="1"/>
</dbReference>
<evidence type="ECO:0000256" key="5">
    <source>
        <dbReference type="PROSITE-ProRule" id="PRU10141"/>
    </source>
</evidence>
<keyword evidence="2 5" id="KW-0547">Nucleotide-binding</keyword>
<keyword evidence="3" id="KW-0418">Kinase</keyword>
<evidence type="ECO:0000313" key="8">
    <source>
        <dbReference type="EMBL" id="BDG03643.1"/>
    </source>
</evidence>
<evidence type="ECO:0000256" key="4">
    <source>
        <dbReference type="ARBA" id="ARBA00022840"/>
    </source>
</evidence>
<dbReference type="Gene3D" id="1.10.510.10">
    <property type="entry name" value="Transferase(Phosphotransferase) domain 1"/>
    <property type="match status" value="1"/>
</dbReference>
<dbReference type="SUPFAM" id="SSF56112">
    <property type="entry name" value="Protein kinase-like (PK-like)"/>
    <property type="match status" value="1"/>
</dbReference>
<dbReference type="PANTHER" id="PTHR43289">
    <property type="entry name" value="MITOGEN-ACTIVATED PROTEIN KINASE KINASE KINASE 20-RELATED"/>
    <property type="match status" value="1"/>
</dbReference>
<evidence type="ECO:0000259" key="7">
    <source>
        <dbReference type="PROSITE" id="PS50011"/>
    </source>
</evidence>
<dbReference type="CDD" id="cd14014">
    <property type="entry name" value="STKc_PknB_like"/>
    <property type="match status" value="1"/>
</dbReference>
<dbReference type="PROSITE" id="PS50011">
    <property type="entry name" value="PROTEIN_KINASE_DOM"/>
    <property type="match status" value="1"/>
</dbReference>
<evidence type="ECO:0000256" key="1">
    <source>
        <dbReference type="ARBA" id="ARBA00022679"/>
    </source>
</evidence>
<evidence type="ECO:0000256" key="3">
    <source>
        <dbReference type="ARBA" id="ARBA00022777"/>
    </source>
</evidence>
<dbReference type="InterPro" id="IPR000719">
    <property type="entry name" value="Prot_kinase_dom"/>
</dbReference>
<feature type="domain" description="Protein kinase" evidence="7">
    <location>
        <begin position="60"/>
        <end position="325"/>
    </location>
</feature>
<feature type="region of interest" description="Disordered" evidence="6">
    <location>
        <begin position="421"/>
        <end position="450"/>
    </location>
</feature>
<sequence length="822" mass="85632">MAAPSAIPEVLPPCPSCGYLAEPGAGALNFCPKCGQDLRPGAAARTGTDALLGQVIADRYRLIALLGEGGMGAVYKAEHVRMGKALAVKILRGDFARDPAAAARFRAEAHIVSRLSHPHTIAVFDFGEIEALGGFYLAMEYVPGKDLAAALREEGRFPEARAVGIAQQLLGSLAEAHDAGIVHRDVKPGNVMLMQSRPGEDFAKVLDFGIAKLRDEGAATTTSSGAIVGTPSYLAPEQARGDAVDARADLYAVGCLLYELVAGRPPFVAPSPMAVVAAHLHDAPPPLGEVAPGTSRRLAELVHRALQKRPDDRFQSADAFRAALLALAEPSGSRARGPAAAAASGAPQITGQLAIARREDFRDFDRQVAALRRSRLAAPLSAVLLLAAVGAVVWRWPEVYDLLAARAPGVARALPPALRPSDHFDGVEHEPNDSAAQANPLPLPPGKDGRPGGGVAVVRGFIGAKLSETTGDADVYRLELPRVEGRKVLVAEWHGIRPGEGIRGLDVTLSLNRERTAAEGRASAPLVTSVDRGGPGRPERLVAAVGEGAYYLTVRERHEEATGPVEKPTDPYVLEVRLEDPGPGEEIEPNDAPEKVAAREERYPEWRELAEVNALGEGAAAVGETSTDDPDTWAVWARGPGEAPQVVVAVPDPGVALAARLWVPDEVDLAPPRNADRVRWADAGAGGAGEVLAVPLPLVPRAGAPALVQVRAADGEGRYVLLALGPGSASGALVQDRVRALAEAGRHRAAVDLAAAFARHVPGSAARRDVLALAAAVARDEAARLVAGAAADEAGRGLARLRAARAPDAPDAPAAEPGAPTP</sequence>
<dbReference type="Pfam" id="PF00069">
    <property type="entry name" value="Pkinase"/>
    <property type="match status" value="1"/>
</dbReference>
<feature type="compositionally biased region" description="Basic and acidic residues" evidence="6">
    <location>
        <begin position="421"/>
        <end position="432"/>
    </location>
</feature>
<dbReference type="InterPro" id="IPR011009">
    <property type="entry name" value="Kinase-like_dom_sf"/>
</dbReference>
<dbReference type="SMART" id="SM00220">
    <property type="entry name" value="S_TKc"/>
    <property type="match status" value="1"/>
</dbReference>
<reference evidence="9" key="1">
    <citation type="journal article" date="2022" name="Int. J. Syst. Evol. Microbiol.">
        <title>Anaeromyxobacter oryzae sp. nov., Anaeromyxobacter diazotrophicus sp. nov. and Anaeromyxobacter paludicola sp. nov., isolated from paddy soils.</title>
        <authorList>
            <person name="Itoh H."/>
            <person name="Xu Z."/>
            <person name="Mise K."/>
            <person name="Masuda Y."/>
            <person name="Ushijima N."/>
            <person name="Hayakawa C."/>
            <person name="Shiratori Y."/>
            <person name="Senoo K."/>
        </authorList>
    </citation>
    <scope>NUCLEOTIDE SEQUENCE [LARGE SCALE GENOMIC DNA]</scope>
    <source>
        <strain evidence="9">Red232</strain>
    </source>
</reference>
<feature type="binding site" evidence="5">
    <location>
        <position position="89"/>
    </location>
    <ligand>
        <name>ATP</name>
        <dbReference type="ChEBI" id="CHEBI:30616"/>
    </ligand>
</feature>
<evidence type="ECO:0000256" key="2">
    <source>
        <dbReference type="ARBA" id="ARBA00022741"/>
    </source>
</evidence>
<dbReference type="InterPro" id="IPR017441">
    <property type="entry name" value="Protein_kinase_ATP_BS"/>
</dbReference>
<keyword evidence="1" id="KW-0808">Transferase</keyword>
<dbReference type="RefSeq" id="WP_248361819.1">
    <property type="nucleotide sequence ID" value="NZ_AP025591.1"/>
</dbReference>
<dbReference type="Gene3D" id="3.30.200.20">
    <property type="entry name" value="Phosphorylase Kinase, domain 1"/>
    <property type="match status" value="1"/>
</dbReference>
<dbReference type="PANTHER" id="PTHR43289:SF6">
    <property type="entry name" value="SERINE_THREONINE-PROTEIN KINASE NEKL-3"/>
    <property type="match status" value="1"/>
</dbReference>
<gene>
    <name evidence="8" type="ORF">AMOR_26390</name>
</gene>
<dbReference type="InterPro" id="IPR008271">
    <property type="entry name" value="Ser/Thr_kinase_AS"/>
</dbReference>
<organism evidence="8 9">
    <name type="scientific">Anaeromyxobacter oryzae</name>
    <dbReference type="NCBI Taxonomy" id="2918170"/>
    <lineage>
        <taxon>Bacteria</taxon>
        <taxon>Pseudomonadati</taxon>
        <taxon>Myxococcota</taxon>
        <taxon>Myxococcia</taxon>
        <taxon>Myxococcales</taxon>
        <taxon>Cystobacterineae</taxon>
        <taxon>Anaeromyxobacteraceae</taxon>
        <taxon>Anaeromyxobacter</taxon>
    </lineage>
</organism>
<evidence type="ECO:0000256" key="6">
    <source>
        <dbReference type="SAM" id="MobiDB-lite"/>
    </source>
</evidence>
<feature type="region of interest" description="Disordered" evidence="6">
    <location>
        <begin position="802"/>
        <end position="822"/>
    </location>
</feature>
<evidence type="ECO:0000313" key="9">
    <source>
        <dbReference type="Proteomes" id="UP001162891"/>
    </source>
</evidence>
<keyword evidence="4 5" id="KW-0067">ATP-binding</keyword>